<evidence type="ECO:0000313" key="1">
    <source>
        <dbReference type="EMBL" id="GMF44432.1"/>
    </source>
</evidence>
<protein>
    <submittedName>
        <fullName evidence="1">Unnamed protein product</fullName>
    </submittedName>
</protein>
<sequence>MASVIAASRLFTWSFNDAPHGVDGVDTVARAAISRCSFMMNPRATLCCSVGDSVRNIVATTASPMTVDSRWSAPHSGSARWGQASRATCAAAAFRLPVNIRCPQALLVKISGITAE</sequence>
<organism evidence="1 2">
    <name type="scientific">Phytophthora fragariaefolia</name>
    <dbReference type="NCBI Taxonomy" id="1490495"/>
    <lineage>
        <taxon>Eukaryota</taxon>
        <taxon>Sar</taxon>
        <taxon>Stramenopiles</taxon>
        <taxon>Oomycota</taxon>
        <taxon>Peronosporomycetes</taxon>
        <taxon>Peronosporales</taxon>
        <taxon>Peronosporaceae</taxon>
        <taxon>Phytophthora</taxon>
    </lineage>
</organism>
<accession>A0A9W6XSB1</accession>
<dbReference type="Proteomes" id="UP001165121">
    <property type="component" value="Unassembled WGS sequence"/>
</dbReference>
<name>A0A9W6XSB1_9STRA</name>
<keyword evidence="2" id="KW-1185">Reference proteome</keyword>
<gene>
    <name evidence="1" type="ORF">Pfra01_001546700</name>
</gene>
<reference evidence="1" key="1">
    <citation type="submission" date="2023-04" db="EMBL/GenBank/DDBJ databases">
        <title>Phytophthora fragariaefolia NBRC 109709.</title>
        <authorList>
            <person name="Ichikawa N."/>
            <person name="Sato H."/>
            <person name="Tonouchi N."/>
        </authorList>
    </citation>
    <scope>NUCLEOTIDE SEQUENCE</scope>
    <source>
        <strain evidence="1">NBRC 109709</strain>
    </source>
</reference>
<dbReference type="EMBL" id="BSXT01001673">
    <property type="protein sequence ID" value="GMF44432.1"/>
    <property type="molecule type" value="Genomic_DNA"/>
</dbReference>
<dbReference type="AlphaFoldDB" id="A0A9W6XSB1"/>
<evidence type="ECO:0000313" key="2">
    <source>
        <dbReference type="Proteomes" id="UP001165121"/>
    </source>
</evidence>
<comment type="caution">
    <text evidence="1">The sequence shown here is derived from an EMBL/GenBank/DDBJ whole genome shotgun (WGS) entry which is preliminary data.</text>
</comment>
<proteinExistence type="predicted"/>